<protein>
    <submittedName>
        <fullName evidence="1">Uncharacterized protein</fullName>
    </submittedName>
</protein>
<gene>
    <name evidence="1" type="ORF">Tco_0926332</name>
</gene>
<evidence type="ECO:0000313" key="1">
    <source>
        <dbReference type="EMBL" id="GJT35913.1"/>
    </source>
</evidence>
<dbReference type="Proteomes" id="UP001151760">
    <property type="component" value="Unassembled WGS sequence"/>
</dbReference>
<dbReference type="EMBL" id="BQNB010015090">
    <property type="protein sequence ID" value="GJT35913.1"/>
    <property type="molecule type" value="Genomic_DNA"/>
</dbReference>
<proteinExistence type="predicted"/>
<reference evidence="1" key="1">
    <citation type="journal article" date="2022" name="Int. J. Mol. Sci.">
        <title>Draft Genome of Tanacetum Coccineum: Genomic Comparison of Closely Related Tanacetum-Family Plants.</title>
        <authorList>
            <person name="Yamashiro T."/>
            <person name="Shiraishi A."/>
            <person name="Nakayama K."/>
            <person name="Satake H."/>
        </authorList>
    </citation>
    <scope>NUCLEOTIDE SEQUENCE</scope>
</reference>
<organism evidence="1 2">
    <name type="scientific">Tanacetum coccineum</name>
    <dbReference type="NCBI Taxonomy" id="301880"/>
    <lineage>
        <taxon>Eukaryota</taxon>
        <taxon>Viridiplantae</taxon>
        <taxon>Streptophyta</taxon>
        <taxon>Embryophyta</taxon>
        <taxon>Tracheophyta</taxon>
        <taxon>Spermatophyta</taxon>
        <taxon>Magnoliopsida</taxon>
        <taxon>eudicotyledons</taxon>
        <taxon>Gunneridae</taxon>
        <taxon>Pentapetalae</taxon>
        <taxon>asterids</taxon>
        <taxon>campanulids</taxon>
        <taxon>Asterales</taxon>
        <taxon>Asteraceae</taxon>
        <taxon>Asteroideae</taxon>
        <taxon>Anthemideae</taxon>
        <taxon>Anthemidinae</taxon>
        <taxon>Tanacetum</taxon>
    </lineage>
</organism>
<evidence type="ECO:0000313" key="2">
    <source>
        <dbReference type="Proteomes" id="UP001151760"/>
    </source>
</evidence>
<reference evidence="1" key="2">
    <citation type="submission" date="2022-01" db="EMBL/GenBank/DDBJ databases">
        <authorList>
            <person name="Yamashiro T."/>
            <person name="Shiraishi A."/>
            <person name="Satake H."/>
            <person name="Nakayama K."/>
        </authorList>
    </citation>
    <scope>NUCLEOTIDE SEQUENCE</scope>
</reference>
<name>A0ABQ5DBG7_9ASTR</name>
<keyword evidence="2" id="KW-1185">Reference proteome</keyword>
<accession>A0ABQ5DBG7</accession>
<sequence length="78" mass="8481">MTTTPQTLYSAGYPIWGVYRLVSRGQGLRAQVTVLETEVHRHECRSAADDLGCSHIKRTSGLMAGARDDTIGRPCSSS</sequence>
<comment type="caution">
    <text evidence="1">The sequence shown here is derived from an EMBL/GenBank/DDBJ whole genome shotgun (WGS) entry which is preliminary data.</text>
</comment>